<comment type="caution">
    <text evidence="2">The sequence shown here is derived from an EMBL/GenBank/DDBJ whole genome shotgun (WGS) entry which is preliminary data.</text>
</comment>
<evidence type="ECO:0000313" key="3">
    <source>
        <dbReference type="Proteomes" id="UP000651452"/>
    </source>
</evidence>
<dbReference type="OrthoDB" id="3515484at2759"/>
<gene>
    <name evidence="2" type="ORF">EKO04_009762</name>
</gene>
<dbReference type="AlphaFoldDB" id="A0A8H7MGI4"/>
<proteinExistence type="predicted"/>
<evidence type="ECO:0000313" key="2">
    <source>
        <dbReference type="EMBL" id="KAF9692392.1"/>
    </source>
</evidence>
<feature type="chain" id="PRO_5034126575" evidence="1">
    <location>
        <begin position="20"/>
        <end position="156"/>
    </location>
</feature>
<dbReference type="EMBL" id="RZGK01000018">
    <property type="protein sequence ID" value="KAF9692392.1"/>
    <property type="molecule type" value="Genomic_DNA"/>
</dbReference>
<reference evidence="2" key="1">
    <citation type="submission" date="2018-12" db="EMBL/GenBank/DDBJ databases">
        <authorList>
            <person name="Syme R.A."/>
            <person name="Farfan-Caceres L."/>
            <person name="Lichtenzveig J."/>
        </authorList>
    </citation>
    <scope>NUCLEOTIDE SEQUENCE</scope>
    <source>
        <strain evidence="2">Al4</strain>
    </source>
</reference>
<feature type="signal peptide" evidence="1">
    <location>
        <begin position="1"/>
        <end position="19"/>
    </location>
</feature>
<protein>
    <submittedName>
        <fullName evidence="2">Uncharacterized protein</fullName>
    </submittedName>
</protein>
<evidence type="ECO:0000256" key="1">
    <source>
        <dbReference type="SAM" id="SignalP"/>
    </source>
</evidence>
<keyword evidence="3" id="KW-1185">Reference proteome</keyword>
<reference evidence="2" key="2">
    <citation type="submission" date="2020-09" db="EMBL/GenBank/DDBJ databases">
        <title>Reference genome assembly for Australian Ascochyta lentis isolate Al4.</title>
        <authorList>
            <person name="Lee R.C."/>
            <person name="Farfan-Caceres L.M."/>
            <person name="Debler J.W."/>
            <person name="Williams A.H."/>
            <person name="Henares B.M."/>
        </authorList>
    </citation>
    <scope>NUCLEOTIDE SEQUENCE</scope>
    <source>
        <strain evidence="2">Al4</strain>
    </source>
</reference>
<sequence length="156" mass="15404">MQLLTLLSTTIALFGTALAAPAKGGTAPAAPAGNKPTGGPASAQVSVYSGSYICTDPDIPPPTDGSAGKATVVSVTENQCVTINIPFGGAVTASMTATPKTGAAGCYIQMFTQQGCGLTLANQYHGFPFNGLTVGSSVGCASPPVQTYGTLQIVCG</sequence>
<accession>A0A8H7MGI4</accession>
<name>A0A8H7MGI4_9PLEO</name>
<keyword evidence="1" id="KW-0732">Signal</keyword>
<dbReference type="Proteomes" id="UP000651452">
    <property type="component" value="Unassembled WGS sequence"/>
</dbReference>
<organism evidence="2 3">
    <name type="scientific">Ascochyta lentis</name>
    <dbReference type="NCBI Taxonomy" id="205686"/>
    <lineage>
        <taxon>Eukaryota</taxon>
        <taxon>Fungi</taxon>
        <taxon>Dikarya</taxon>
        <taxon>Ascomycota</taxon>
        <taxon>Pezizomycotina</taxon>
        <taxon>Dothideomycetes</taxon>
        <taxon>Pleosporomycetidae</taxon>
        <taxon>Pleosporales</taxon>
        <taxon>Pleosporineae</taxon>
        <taxon>Didymellaceae</taxon>
        <taxon>Ascochyta</taxon>
    </lineage>
</organism>